<name>A0A1V2H760_9PROT</name>
<reference evidence="1 2" key="1">
    <citation type="submission" date="2016-10" db="EMBL/GenBank/DDBJ databases">
        <title>Draft Genome sequence of Roseomonas sp. strain M3.</title>
        <authorList>
            <person name="Subhash Y."/>
            <person name="Lee S."/>
        </authorList>
    </citation>
    <scope>NUCLEOTIDE SEQUENCE [LARGE SCALE GENOMIC DNA]</scope>
    <source>
        <strain evidence="1 2">M3</strain>
    </source>
</reference>
<dbReference type="AlphaFoldDB" id="A0A1V2H760"/>
<organism evidence="1 2">
    <name type="scientific">Teichococcus deserti</name>
    <dbReference type="NCBI Taxonomy" id="1817963"/>
    <lineage>
        <taxon>Bacteria</taxon>
        <taxon>Pseudomonadati</taxon>
        <taxon>Pseudomonadota</taxon>
        <taxon>Alphaproteobacteria</taxon>
        <taxon>Acetobacterales</taxon>
        <taxon>Roseomonadaceae</taxon>
        <taxon>Roseomonas</taxon>
    </lineage>
</organism>
<dbReference type="RefSeq" id="WP_076955863.1">
    <property type="nucleotide sequence ID" value="NZ_MLCO01000018.1"/>
</dbReference>
<dbReference type="OrthoDB" id="7058801at2"/>
<accession>A0A1V2H760</accession>
<sequence>MGELVDDYAGKVAGELVRAADWNGLIAAIETQLTGLESGLGARIDALTARATAAEAQLATLAASLVPLQGLATALRQRLRRIDLQTTRATFAVGERGEIVARIAQIDGAGLDLANAATRPWIDFVTLWGSLKPASGFVSRSGSGGRSVSVQVNAAGEARVLLRAEQAESFAEEQELEINAVMQTMVGGATVAQQILSAPTPASDSVRPAFGAISAAYERADTNVMQSFVDGHHLRNSVVNYALPSAVNRLTWRDYPTTVLAFLKPDADPASADGAQAVGAIEVIFRDWVHVWTIIDYLPPPPILVDRYRDRFRGRVGVDFGEAVKGIFEVVQEETLGRGLLGRQKMLQAAQQAVQTLAGDGRPVTFMEQLVDSVSGGLQAQQGLLFSQAVTPMMAQDVGLGAAIGKAAASGPIAAGAEGRAIRAELDTKLSTSEVRILDNVRAETAEFSNQLLREDGPVRRAENIAIEAQAAAKQANTALGGKADMAVLGQFLNLRPG</sequence>
<evidence type="ECO:0000313" key="2">
    <source>
        <dbReference type="Proteomes" id="UP000188879"/>
    </source>
</evidence>
<keyword evidence="2" id="KW-1185">Reference proteome</keyword>
<dbReference type="Proteomes" id="UP000188879">
    <property type="component" value="Unassembled WGS sequence"/>
</dbReference>
<protein>
    <submittedName>
        <fullName evidence="1">Uncharacterized protein</fullName>
    </submittedName>
</protein>
<comment type="caution">
    <text evidence="1">The sequence shown here is derived from an EMBL/GenBank/DDBJ whole genome shotgun (WGS) entry which is preliminary data.</text>
</comment>
<gene>
    <name evidence="1" type="ORF">BKE38_02800</name>
</gene>
<dbReference type="EMBL" id="MLCO01000018">
    <property type="protein sequence ID" value="ONG58587.1"/>
    <property type="molecule type" value="Genomic_DNA"/>
</dbReference>
<evidence type="ECO:0000313" key="1">
    <source>
        <dbReference type="EMBL" id="ONG58587.1"/>
    </source>
</evidence>
<proteinExistence type="predicted"/>